<dbReference type="InterPro" id="IPR013735">
    <property type="entry name" value="TF_NusA_N"/>
</dbReference>
<keyword evidence="12" id="KW-1185">Reference proteome</keyword>
<dbReference type="InterPro" id="IPR058582">
    <property type="entry name" value="KH_NusA_2nd"/>
</dbReference>
<dbReference type="Pfam" id="PF08529">
    <property type="entry name" value="NusA_N"/>
    <property type="match status" value="1"/>
</dbReference>
<dbReference type="Proteomes" id="UP000012589">
    <property type="component" value="Unassembled WGS sequence"/>
</dbReference>
<dbReference type="InterPro" id="IPR010213">
    <property type="entry name" value="TF_NusA"/>
</dbReference>
<keyword evidence="2 7" id="KW-0963">Cytoplasm</keyword>
<dbReference type="Gene3D" id="3.30.300.20">
    <property type="match status" value="2"/>
</dbReference>
<dbReference type="InterPro" id="IPR004087">
    <property type="entry name" value="KH_dom"/>
</dbReference>
<dbReference type="PANTHER" id="PTHR22648:SF0">
    <property type="entry name" value="TRANSCRIPTION TERMINATION_ANTITERMINATION PROTEIN NUSA"/>
    <property type="match status" value="1"/>
</dbReference>
<dbReference type="InterPro" id="IPR003029">
    <property type="entry name" value="S1_domain"/>
</dbReference>
<dbReference type="GO" id="GO:0006353">
    <property type="term" value="P:DNA-templated transcription termination"/>
    <property type="evidence" value="ECO:0007669"/>
    <property type="project" value="UniProtKB-UniRule"/>
</dbReference>
<keyword evidence="5 7" id="KW-0805">Transcription regulation</keyword>
<dbReference type="FunFam" id="3.30.300.20:FF:000005">
    <property type="entry name" value="Transcription termination/antitermination protein NusA"/>
    <property type="match status" value="1"/>
</dbReference>
<dbReference type="OrthoDB" id="9807233at2"/>
<feature type="domain" description="S1 motif" evidence="9">
    <location>
        <begin position="133"/>
        <end position="199"/>
    </location>
</feature>
<dbReference type="CDD" id="cd02134">
    <property type="entry name" value="KH-II_NusA_rpt1"/>
    <property type="match status" value="1"/>
</dbReference>
<comment type="similarity">
    <text evidence="7">Belongs to the NusA family.</text>
</comment>
<dbReference type="PROSITE" id="PS50084">
    <property type="entry name" value="KH_TYPE_1"/>
    <property type="match status" value="1"/>
</dbReference>
<dbReference type="Pfam" id="PF26594">
    <property type="entry name" value="KH_NusA_2nd"/>
    <property type="match status" value="1"/>
</dbReference>
<comment type="function">
    <text evidence="7">Participates in both transcription termination and antitermination.</text>
</comment>
<evidence type="ECO:0000256" key="5">
    <source>
        <dbReference type="ARBA" id="ARBA00023015"/>
    </source>
</evidence>
<dbReference type="InterPro" id="IPR030842">
    <property type="entry name" value="TF_NusA_bacterial"/>
</dbReference>
<accession>N2BHX9</accession>
<dbReference type="eggNOG" id="COG0195">
    <property type="taxonomic scope" value="Bacteria"/>
</dbReference>
<protein>
    <recommendedName>
        <fullName evidence="7">Transcription termination/antitermination protein NusA</fullName>
    </recommendedName>
</protein>
<dbReference type="Pfam" id="PF13184">
    <property type="entry name" value="KH_NusA_1st"/>
    <property type="match status" value="1"/>
</dbReference>
<organism evidence="11 12">
    <name type="scientific">Eubacterium plexicaudatum ASF492</name>
    <dbReference type="NCBI Taxonomy" id="1235802"/>
    <lineage>
        <taxon>Bacteria</taxon>
        <taxon>Bacillati</taxon>
        <taxon>Bacillota</taxon>
        <taxon>Clostridia</taxon>
        <taxon>Eubacteriales</taxon>
        <taxon>Eubacteriaceae</taxon>
        <taxon>Eubacterium</taxon>
    </lineage>
</organism>
<dbReference type="SMART" id="SM00322">
    <property type="entry name" value="KH"/>
    <property type="match status" value="2"/>
</dbReference>
<dbReference type="EMBL" id="AQFT01000023">
    <property type="protein sequence ID" value="EMZ36439.1"/>
    <property type="molecule type" value="Genomic_DNA"/>
</dbReference>
<comment type="caution">
    <text evidence="11">The sequence shown here is derived from an EMBL/GenBank/DDBJ whole genome shotgun (WGS) entry which is preliminary data.</text>
</comment>
<dbReference type="Gene3D" id="2.40.50.140">
    <property type="entry name" value="Nucleic acid-binding proteins"/>
    <property type="match status" value="1"/>
</dbReference>
<dbReference type="SMART" id="SM00316">
    <property type="entry name" value="S1"/>
    <property type="match status" value="1"/>
</dbReference>
<feature type="region of interest" description="Disordered" evidence="8">
    <location>
        <begin position="368"/>
        <end position="455"/>
    </location>
</feature>
<dbReference type="SUPFAM" id="SSF50249">
    <property type="entry name" value="Nucleic acid-binding proteins"/>
    <property type="match status" value="1"/>
</dbReference>
<comment type="subunit">
    <text evidence="7">Monomer. Binds directly to the core enzyme of the DNA-dependent RNA polymerase and to nascent RNA.</text>
</comment>
<evidence type="ECO:0000259" key="9">
    <source>
        <dbReference type="SMART" id="SM00316"/>
    </source>
</evidence>
<dbReference type="CDD" id="cd22529">
    <property type="entry name" value="KH-II_NusA_rpt2"/>
    <property type="match status" value="1"/>
</dbReference>
<dbReference type="PANTHER" id="PTHR22648">
    <property type="entry name" value="TRANSCRIPTION TERMINATION FACTOR NUSA"/>
    <property type="match status" value="1"/>
</dbReference>
<evidence type="ECO:0000256" key="8">
    <source>
        <dbReference type="SAM" id="MobiDB-lite"/>
    </source>
</evidence>
<dbReference type="InterPro" id="IPR009019">
    <property type="entry name" value="KH_sf_prok-type"/>
</dbReference>
<reference evidence="11 12" key="1">
    <citation type="journal article" date="2014" name="Genome Announc.">
        <title>Draft genome sequences of the altered schaedler flora, a defined bacterial community from gnotobiotic mice.</title>
        <authorList>
            <person name="Wannemuehler M.J."/>
            <person name="Overstreet A.M."/>
            <person name="Ward D.V."/>
            <person name="Phillips G.J."/>
        </authorList>
    </citation>
    <scope>NUCLEOTIDE SEQUENCE [LARGE SCALE GENOMIC DNA]</scope>
    <source>
        <strain evidence="11 12">ASF492</strain>
    </source>
</reference>
<comment type="subcellular location">
    <subcellularLocation>
        <location evidence="7">Cytoplasm</location>
    </subcellularLocation>
</comment>
<keyword evidence="4 7" id="KW-0694">RNA-binding</keyword>
<feature type="domain" description="K Homology" evidence="10">
    <location>
        <begin position="302"/>
        <end position="364"/>
    </location>
</feature>
<dbReference type="InterPro" id="IPR015946">
    <property type="entry name" value="KH_dom-like_a/b"/>
</dbReference>
<evidence type="ECO:0000256" key="4">
    <source>
        <dbReference type="ARBA" id="ARBA00022884"/>
    </source>
</evidence>
<evidence type="ECO:0000256" key="6">
    <source>
        <dbReference type="ARBA" id="ARBA00023163"/>
    </source>
</evidence>
<dbReference type="HOGENOM" id="CLU_029242_2_2_9"/>
<evidence type="ECO:0000256" key="7">
    <source>
        <dbReference type="HAMAP-Rule" id="MF_00945"/>
    </source>
</evidence>
<dbReference type="SUPFAM" id="SSF54814">
    <property type="entry name" value="Prokaryotic type KH domain (KH-domain type II)"/>
    <property type="match status" value="2"/>
</dbReference>
<dbReference type="HAMAP" id="MF_00945_B">
    <property type="entry name" value="NusA_B"/>
    <property type="match status" value="1"/>
</dbReference>
<sequence>MNNELLEALNILEKEKNISKDILLEAIETSLVTACKNHFGKSENVKVDMNPETCEYHVFQGKTVVETVEDPVMEISLSNAKMINSRYELGDMVNIEIKSKEFGRIATQNAKNVILQKIREEERKILCDEYYSKEKDIVTGIVQRYMGRNVSINLGKVDAVLTENEQVRGEVFQPTERIKLYILEVKSTSKGPKILVSRTHPELVRRLFESEVTEVKSGIVEIKSIAREAGSRTKIAVHSNDPNVDAVGACVGMNGARVNAIVNELRGEKIDIITWNDNPAMLIENALSPAKVISVIADAEEKSAKVVVPDYQLSLAIGKEGQNARLAARLTGFKIDIKSETQAREAGDFLDYENDYEDADELEPEEYMMEESADDYDSHDAEADSDYDAYEAEADGDYDNKNDAEAYSEYDNENDAEADSEYDNENNAEADSDYDRNDAQADDAYDTGKEGADAE</sequence>
<dbReference type="CDD" id="cd04455">
    <property type="entry name" value="S1_NusA"/>
    <property type="match status" value="1"/>
</dbReference>
<proteinExistence type="inferred from homology"/>
<gene>
    <name evidence="7" type="primary">nusA</name>
    <name evidence="11" type="ORF">C823_00806</name>
</gene>
<evidence type="ECO:0000259" key="10">
    <source>
        <dbReference type="SMART" id="SM00322"/>
    </source>
</evidence>
<name>N2BHX9_9FIRM</name>
<dbReference type="Gene3D" id="3.30.1480.10">
    <property type="entry name" value="NusA, N-terminal domain"/>
    <property type="match status" value="1"/>
</dbReference>
<feature type="compositionally biased region" description="Basic and acidic residues" evidence="8">
    <location>
        <begin position="446"/>
        <end position="455"/>
    </location>
</feature>
<keyword evidence="6 7" id="KW-0804">Transcription</keyword>
<dbReference type="GO" id="GO:0003700">
    <property type="term" value="F:DNA-binding transcription factor activity"/>
    <property type="evidence" value="ECO:0007669"/>
    <property type="project" value="InterPro"/>
</dbReference>
<evidence type="ECO:0000256" key="3">
    <source>
        <dbReference type="ARBA" id="ARBA00022814"/>
    </source>
</evidence>
<feature type="compositionally biased region" description="Acidic residues" evidence="8">
    <location>
        <begin position="383"/>
        <end position="397"/>
    </location>
</feature>
<evidence type="ECO:0000313" key="12">
    <source>
        <dbReference type="Proteomes" id="UP000012589"/>
    </source>
</evidence>
<dbReference type="GO" id="GO:0003723">
    <property type="term" value="F:RNA binding"/>
    <property type="evidence" value="ECO:0007669"/>
    <property type="project" value="UniProtKB-UniRule"/>
</dbReference>
<dbReference type="NCBIfam" id="TIGR01953">
    <property type="entry name" value="NusA"/>
    <property type="match status" value="1"/>
</dbReference>
<dbReference type="GO" id="GO:0005829">
    <property type="term" value="C:cytosol"/>
    <property type="evidence" value="ECO:0007669"/>
    <property type="project" value="TreeGrafter"/>
</dbReference>
<dbReference type="PATRIC" id="fig|1235802.3.peg.865"/>
<keyword evidence="3 7" id="KW-0889">Transcription antitermination</keyword>
<feature type="compositionally biased region" description="Acidic residues" evidence="8">
    <location>
        <begin position="406"/>
        <end position="432"/>
    </location>
</feature>
<feature type="domain" description="K Homology" evidence="10">
    <location>
        <begin position="229"/>
        <end position="301"/>
    </location>
</feature>
<dbReference type="FunFam" id="3.30.300.20:FF:000002">
    <property type="entry name" value="Transcription termination/antitermination protein NusA"/>
    <property type="match status" value="1"/>
</dbReference>
<dbReference type="GO" id="GO:0031564">
    <property type="term" value="P:transcription antitermination"/>
    <property type="evidence" value="ECO:0007669"/>
    <property type="project" value="UniProtKB-UniRule"/>
</dbReference>
<evidence type="ECO:0000256" key="2">
    <source>
        <dbReference type="ARBA" id="ARBA00022490"/>
    </source>
</evidence>
<dbReference type="InterPro" id="IPR012340">
    <property type="entry name" value="NA-bd_OB-fold"/>
</dbReference>
<evidence type="ECO:0000256" key="1">
    <source>
        <dbReference type="ARBA" id="ARBA00022472"/>
    </source>
</evidence>
<dbReference type="AlphaFoldDB" id="N2BHX9"/>
<dbReference type="SUPFAM" id="SSF69705">
    <property type="entry name" value="Transcription factor NusA, N-terminal domain"/>
    <property type="match status" value="1"/>
</dbReference>
<dbReference type="InterPro" id="IPR036555">
    <property type="entry name" value="NusA_N_sf"/>
</dbReference>
<dbReference type="FunFam" id="3.30.1480.10:FF:000002">
    <property type="entry name" value="Transcription termination/antitermination protein NusA"/>
    <property type="match status" value="1"/>
</dbReference>
<keyword evidence="1 7" id="KW-0806">Transcription termination</keyword>
<evidence type="ECO:0000313" key="11">
    <source>
        <dbReference type="EMBL" id="EMZ36439.1"/>
    </source>
</evidence>
<dbReference type="InterPro" id="IPR025249">
    <property type="entry name" value="TF_NusA_KH_1st"/>
</dbReference>
<dbReference type="STRING" id="1235802.C823_00806"/>